<keyword evidence="4 5" id="KW-0472">Membrane</keyword>
<keyword evidence="8" id="KW-1185">Reference proteome</keyword>
<dbReference type="GO" id="GO:0005886">
    <property type="term" value="C:plasma membrane"/>
    <property type="evidence" value="ECO:0007669"/>
    <property type="project" value="TreeGrafter"/>
</dbReference>
<feature type="transmembrane region" description="Helical" evidence="5">
    <location>
        <begin position="97"/>
        <end position="119"/>
    </location>
</feature>
<evidence type="ECO:0000256" key="2">
    <source>
        <dbReference type="ARBA" id="ARBA00022692"/>
    </source>
</evidence>
<feature type="transmembrane region" description="Helical" evidence="5">
    <location>
        <begin position="163"/>
        <end position="182"/>
    </location>
</feature>
<feature type="transmembrane region" description="Helical" evidence="5">
    <location>
        <begin position="239"/>
        <end position="261"/>
    </location>
</feature>
<evidence type="ECO:0000256" key="3">
    <source>
        <dbReference type="ARBA" id="ARBA00022989"/>
    </source>
</evidence>
<dbReference type="GO" id="GO:0015385">
    <property type="term" value="F:sodium:proton antiporter activity"/>
    <property type="evidence" value="ECO:0007669"/>
    <property type="project" value="TreeGrafter"/>
</dbReference>
<feature type="transmembrane region" description="Helical" evidence="5">
    <location>
        <begin position="29"/>
        <end position="51"/>
    </location>
</feature>
<feature type="domain" description="Sodium/calcium exchanger membrane region" evidence="6">
    <location>
        <begin position="31"/>
        <end position="184"/>
    </location>
</feature>
<feature type="transmembrane region" description="Helical" evidence="5">
    <location>
        <begin position="131"/>
        <end position="151"/>
    </location>
</feature>
<evidence type="ECO:0000256" key="1">
    <source>
        <dbReference type="ARBA" id="ARBA00004141"/>
    </source>
</evidence>
<organism evidence="7 8">
    <name type="scientific">Ferrimonas marina</name>
    <dbReference type="NCBI Taxonomy" id="299255"/>
    <lineage>
        <taxon>Bacteria</taxon>
        <taxon>Pseudomonadati</taxon>
        <taxon>Pseudomonadota</taxon>
        <taxon>Gammaproteobacteria</taxon>
        <taxon>Alteromonadales</taxon>
        <taxon>Ferrimonadaceae</taxon>
        <taxon>Ferrimonas</taxon>
    </lineage>
</organism>
<accession>A0A1M5RH63</accession>
<feature type="transmembrane region" description="Helical" evidence="5">
    <location>
        <begin position="339"/>
        <end position="357"/>
    </location>
</feature>
<dbReference type="GO" id="GO:0015386">
    <property type="term" value="F:potassium:proton antiporter activity"/>
    <property type="evidence" value="ECO:0007669"/>
    <property type="project" value="TreeGrafter"/>
</dbReference>
<dbReference type="EMBL" id="FQXG01000002">
    <property type="protein sequence ID" value="SHH25652.1"/>
    <property type="molecule type" value="Genomic_DNA"/>
</dbReference>
<evidence type="ECO:0000313" key="8">
    <source>
        <dbReference type="Proteomes" id="UP000184268"/>
    </source>
</evidence>
<dbReference type="PANTHER" id="PTHR37958:SF1">
    <property type="entry name" value="SODIUM-POTASSIUM_PROTON ANTIPORTER CHAA"/>
    <property type="match status" value="1"/>
</dbReference>
<dbReference type="PANTHER" id="PTHR37958">
    <property type="entry name" value="SODIUM-POTASSIUM/PROTON ANTIPORTER CHAA"/>
    <property type="match status" value="1"/>
</dbReference>
<dbReference type="Pfam" id="PF01699">
    <property type="entry name" value="Na_Ca_ex"/>
    <property type="match status" value="2"/>
</dbReference>
<feature type="transmembrane region" description="Helical" evidence="5">
    <location>
        <begin position="214"/>
        <end position="233"/>
    </location>
</feature>
<reference evidence="7 8" key="1">
    <citation type="submission" date="2016-11" db="EMBL/GenBank/DDBJ databases">
        <authorList>
            <person name="Jaros S."/>
            <person name="Januszkiewicz K."/>
            <person name="Wedrychowicz H."/>
        </authorList>
    </citation>
    <scope>NUCLEOTIDE SEQUENCE [LARGE SCALE GENOMIC DNA]</scope>
    <source>
        <strain evidence="7 8">DSM 16917</strain>
    </source>
</reference>
<evidence type="ECO:0000256" key="5">
    <source>
        <dbReference type="SAM" id="Phobius"/>
    </source>
</evidence>
<sequence>MSLLAGVLTLLAFLLLGQGWLTGMSGLWAPLGLFLWLFAAMLWLSFSVVHHADCLAIKLGEPYGTLILTLSVISIEVVMISAIMLTGSESPGVGRDMMFAVLMIVLNGLVGLSLLCGSLRHLEQAHNLQGANIFLAVLLPLAVLGLVLPNVTQSTEAGTYSNIQMLFAILASISLYGAFLAAQTLRHRGHFVAPGEDADSGHDHGDLEVHSTGFHAVMLLANMLPIVLLSKSMAKVIDYGIDAFAAPVALGGVVIAILVLAPEGMAAVNAALSNQLQRSINICLGSALATIGMTIPAILIIGLSTGTPVVLGLEPVETVMLFATILASLNTFASNRTTVVHGVVHLVLFFAYLLMVFD</sequence>
<dbReference type="RefSeq" id="WP_067657356.1">
    <property type="nucleotide sequence ID" value="NZ_FQXG01000002.1"/>
</dbReference>
<dbReference type="Proteomes" id="UP000184268">
    <property type="component" value="Unassembled WGS sequence"/>
</dbReference>
<feature type="transmembrane region" description="Helical" evidence="5">
    <location>
        <begin position="309"/>
        <end position="327"/>
    </location>
</feature>
<evidence type="ECO:0000256" key="4">
    <source>
        <dbReference type="ARBA" id="ARBA00023136"/>
    </source>
</evidence>
<proteinExistence type="predicted"/>
<name>A0A1M5RH63_9GAMM</name>
<feature type="transmembrane region" description="Helical" evidence="5">
    <location>
        <begin position="282"/>
        <end position="303"/>
    </location>
</feature>
<dbReference type="STRING" id="299255.SAMN02745129_1623"/>
<gene>
    <name evidence="7" type="ORF">SAMN02745129_1623</name>
</gene>
<dbReference type="InterPro" id="IPR052946">
    <property type="entry name" value="Alkaline_pH_Ca-Antiporter"/>
</dbReference>
<keyword evidence="3 5" id="KW-1133">Transmembrane helix</keyword>
<evidence type="ECO:0000259" key="6">
    <source>
        <dbReference type="Pfam" id="PF01699"/>
    </source>
</evidence>
<feature type="transmembrane region" description="Helical" evidence="5">
    <location>
        <begin position="63"/>
        <end position="85"/>
    </location>
</feature>
<comment type="subcellular location">
    <subcellularLocation>
        <location evidence="1">Membrane</location>
        <topology evidence="1">Multi-pass membrane protein</topology>
    </subcellularLocation>
</comment>
<dbReference type="AlphaFoldDB" id="A0A1M5RH63"/>
<feature type="domain" description="Sodium/calcium exchanger membrane region" evidence="6">
    <location>
        <begin position="216"/>
        <end position="356"/>
    </location>
</feature>
<evidence type="ECO:0000313" key="7">
    <source>
        <dbReference type="EMBL" id="SHH25652.1"/>
    </source>
</evidence>
<protein>
    <submittedName>
        <fullName evidence="7">Ca2+:H+ antiporter</fullName>
    </submittedName>
</protein>
<keyword evidence="2 5" id="KW-0812">Transmembrane</keyword>
<dbReference type="InterPro" id="IPR004837">
    <property type="entry name" value="NaCa_Exmemb"/>
</dbReference>